<protein>
    <submittedName>
        <fullName evidence="3">Sigma-B regulation protein RsbQ</fullName>
    </submittedName>
</protein>
<evidence type="ECO:0000256" key="1">
    <source>
        <dbReference type="ARBA" id="ARBA00008645"/>
    </source>
</evidence>
<evidence type="ECO:0000259" key="2">
    <source>
        <dbReference type="Pfam" id="PF12697"/>
    </source>
</evidence>
<dbReference type="SUPFAM" id="SSF53474">
    <property type="entry name" value="alpha/beta-Hydrolases"/>
    <property type="match status" value="1"/>
</dbReference>
<dbReference type="EMBL" id="FYEW01000001">
    <property type="protein sequence ID" value="SNC67611.1"/>
    <property type="molecule type" value="Genomic_DNA"/>
</dbReference>
<dbReference type="OrthoDB" id="9780932at2"/>
<feature type="domain" description="AB hydrolase-1" evidence="2">
    <location>
        <begin position="19"/>
        <end position="256"/>
    </location>
</feature>
<sequence length="266" mass="29172">MDILQRNNVRILGRGPQTLLFVNGFGCDQTMWRYITPAFSDPEQFTLVLYDHVGGGQSAIEAYEPDKYVSLQAYAQDLLDICEVLQLHNVILIGHSVGGMIGVLAAIAKPGRFKQLLLLCPSPCYLNVAGYHGGFDRADIESMLKFMETDYVGWADTFGPFIMGNPDRPTLAAELIHSFCQTNPAIARQFARVTFLSDNRLDVRNVQLPCLVVQCEQDLIAPLEVGAYLEAAIPDATLVTLPINGHCPQLSAPVETLTAIEAFLAA</sequence>
<dbReference type="InterPro" id="IPR000073">
    <property type="entry name" value="AB_hydrolase_1"/>
</dbReference>
<proteinExistence type="inferred from homology"/>
<comment type="similarity">
    <text evidence="1">Belongs to the AB hydrolase superfamily.</text>
</comment>
<evidence type="ECO:0000313" key="3">
    <source>
        <dbReference type="EMBL" id="SNC67611.1"/>
    </source>
</evidence>
<name>A0A212TP55_9BACT</name>
<keyword evidence="4" id="KW-1185">Reference proteome</keyword>
<dbReference type="AlphaFoldDB" id="A0A212TP55"/>
<accession>A0A212TP55</accession>
<evidence type="ECO:0000313" key="4">
    <source>
        <dbReference type="Proteomes" id="UP000198131"/>
    </source>
</evidence>
<gene>
    <name evidence="3" type="ORF">SAMN06265337_2011</name>
</gene>
<dbReference type="PRINTS" id="PR00111">
    <property type="entry name" value="ABHYDROLASE"/>
</dbReference>
<dbReference type="PANTHER" id="PTHR43039">
    <property type="entry name" value="ESTERASE-RELATED"/>
    <property type="match status" value="1"/>
</dbReference>
<dbReference type="Gene3D" id="3.40.50.1820">
    <property type="entry name" value="alpha/beta hydrolase"/>
    <property type="match status" value="1"/>
</dbReference>
<organism evidence="3 4">
    <name type="scientific">Hymenobacter gelipurpurascens</name>
    <dbReference type="NCBI Taxonomy" id="89968"/>
    <lineage>
        <taxon>Bacteria</taxon>
        <taxon>Pseudomonadati</taxon>
        <taxon>Bacteroidota</taxon>
        <taxon>Cytophagia</taxon>
        <taxon>Cytophagales</taxon>
        <taxon>Hymenobacteraceae</taxon>
        <taxon>Hymenobacter</taxon>
    </lineage>
</organism>
<dbReference type="Pfam" id="PF12697">
    <property type="entry name" value="Abhydrolase_6"/>
    <property type="match status" value="1"/>
</dbReference>
<reference evidence="4" key="1">
    <citation type="submission" date="2017-06" db="EMBL/GenBank/DDBJ databases">
        <authorList>
            <person name="Varghese N."/>
            <person name="Submissions S."/>
        </authorList>
    </citation>
    <scope>NUCLEOTIDE SEQUENCE [LARGE SCALE GENOMIC DNA]</scope>
    <source>
        <strain evidence="4">DSM 11116</strain>
    </source>
</reference>
<dbReference type="InterPro" id="IPR029058">
    <property type="entry name" value="AB_hydrolase_fold"/>
</dbReference>
<dbReference type="Proteomes" id="UP000198131">
    <property type="component" value="Unassembled WGS sequence"/>
</dbReference>